<dbReference type="Proteomes" id="UP001370490">
    <property type="component" value="Unassembled WGS sequence"/>
</dbReference>
<name>A0AAN8ZGW1_9MAGN</name>
<accession>A0AAN8ZGW1</accession>
<comment type="caution">
    <text evidence="1">The sequence shown here is derived from an EMBL/GenBank/DDBJ whole genome shotgun (WGS) entry which is preliminary data.</text>
</comment>
<protein>
    <submittedName>
        <fullName evidence="1">Uncharacterized protein</fullName>
    </submittedName>
</protein>
<proteinExistence type="predicted"/>
<keyword evidence="2" id="KW-1185">Reference proteome</keyword>
<gene>
    <name evidence="1" type="ORF">RJ641_030755</name>
</gene>
<dbReference type="EMBL" id="JBAMMX010000006">
    <property type="protein sequence ID" value="KAK6937247.1"/>
    <property type="molecule type" value="Genomic_DNA"/>
</dbReference>
<evidence type="ECO:0000313" key="2">
    <source>
        <dbReference type="Proteomes" id="UP001370490"/>
    </source>
</evidence>
<reference evidence="1 2" key="1">
    <citation type="submission" date="2023-12" db="EMBL/GenBank/DDBJ databases">
        <title>A high-quality genome assembly for Dillenia turbinata (Dilleniales).</title>
        <authorList>
            <person name="Chanderbali A."/>
        </authorList>
    </citation>
    <scope>NUCLEOTIDE SEQUENCE [LARGE SCALE GENOMIC DNA]</scope>
    <source>
        <strain evidence="1">LSX21</strain>
        <tissue evidence="1">Leaf</tissue>
    </source>
</reference>
<dbReference type="PANTHER" id="PTHR42916:SF1">
    <property type="entry name" value="PROTEIN PHYLLO, CHLOROPLASTIC"/>
    <property type="match status" value="1"/>
</dbReference>
<dbReference type="AlphaFoldDB" id="A0AAN8ZGW1"/>
<evidence type="ECO:0000313" key="1">
    <source>
        <dbReference type="EMBL" id="KAK6937247.1"/>
    </source>
</evidence>
<sequence>MSKREISLDCSREAFGIGAAVEFIKSSSSGDWISFERCCSVDSTLIIAYGLLGANFNRESSLLKHESGAFYCFIPQATLPHMIHQRQMKENMHGICT</sequence>
<dbReference type="PANTHER" id="PTHR42916">
    <property type="entry name" value="2-SUCCINYL-5-ENOLPYRUVYL-6-HYDROXY-3-CYCLOHEXENE-1-CARBOXYLATE SYNTHASE"/>
    <property type="match status" value="1"/>
</dbReference>
<organism evidence="1 2">
    <name type="scientific">Dillenia turbinata</name>
    <dbReference type="NCBI Taxonomy" id="194707"/>
    <lineage>
        <taxon>Eukaryota</taxon>
        <taxon>Viridiplantae</taxon>
        <taxon>Streptophyta</taxon>
        <taxon>Embryophyta</taxon>
        <taxon>Tracheophyta</taxon>
        <taxon>Spermatophyta</taxon>
        <taxon>Magnoliopsida</taxon>
        <taxon>eudicotyledons</taxon>
        <taxon>Gunneridae</taxon>
        <taxon>Pentapetalae</taxon>
        <taxon>Dilleniales</taxon>
        <taxon>Dilleniaceae</taxon>
        <taxon>Dillenia</taxon>
    </lineage>
</organism>